<dbReference type="Proteomes" id="UP000827092">
    <property type="component" value="Unassembled WGS sequence"/>
</dbReference>
<feature type="region of interest" description="Disordered" evidence="1">
    <location>
        <begin position="1"/>
        <end position="32"/>
    </location>
</feature>
<evidence type="ECO:0000313" key="3">
    <source>
        <dbReference type="Proteomes" id="UP000827092"/>
    </source>
</evidence>
<name>A0AAV6UVV3_9ARAC</name>
<organism evidence="2 3">
    <name type="scientific">Oedothorax gibbosus</name>
    <dbReference type="NCBI Taxonomy" id="931172"/>
    <lineage>
        <taxon>Eukaryota</taxon>
        <taxon>Metazoa</taxon>
        <taxon>Ecdysozoa</taxon>
        <taxon>Arthropoda</taxon>
        <taxon>Chelicerata</taxon>
        <taxon>Arachnida</taxon>
        <taxon>Araneae</taxon>
        <taxon>Araneomorphae</taxon>
        <taxon>Entelegynae</taxon>
        <taxon>Araneoidea</taxon>
        <taxon>Linyphiidae</taxon>
        <taxon>Erigoninae</taxon>
        <taxon>Oedothorax</taxon>
    </lineage>
</organism>
<accession>A0AAV6UVV3</accession>
<proteinExistence type="predicted"/>
<feature type="compositionally biased region" description="Basic and acidic residues" evidence="1">
    <location>
        <begin position="17"/>
        <end position="29"/>
    </location>
</feature>
<evidence type="ECO:0000256" key="1">
    <source>
        <dbReference type="SAM" id="MobiDB-lite"/>
    </source>
</evidence>
<protein>
    <submittedName>
        <fullName evidence="2">Uncharacterized protein</fullName>
    </submittedName>
</protein>
<dbReference type="EMBL" id="JAFNEN010000254">
    <property type="protein sequence ID" value="KAG8187944.1"/>
    <property type="molecule type" value="Genomic_DNA"/>
</dbReference>
<comment type="caution">
    <text evidence="2">The sequence shown here is derived from an EMBL/GenBank/DDBJ whole genome shotgun (WGS) entry which is preliminary data.</text>
</comment>
<dbReference type="AlphaFoldDB" id="A0AAV6UVV3"/>
<sequence length="85" mass="9672">MVTHISQADPEVPIADTEPRKSDHREHGWETGQGYVRNTTLPFHFGIRSQTECQSTYHPIPNCSPSHHQIAQQKIVSFCCIENSQ</sequence>
<evidence type="ECO:0000313" key="2">
    <source>
        <dbReference type="EMBL" id="KAG8187944.1"/>
    </source>
</evidence>
<keyword evidence="3" id="KW-1185">Reference proteome</keyword>
<reference evidence="2 3" key="1">
    <citation type="journal article" date="2022" name="Nat. Ecol. Evol.">
        <title>A masculinizing supergene underlies an exaggerated male reproductive morph in a spider.</title>
        <authorList>
            <person name="Hendrickx F."/>
            <person name="De Corte Z."/>
            <person name="Sonet G."/>
            <person name="Van Belleghem S.M."/>
            <person name="Kostlbacher S."/>
            <person name="Vangestel C."/>
        </authorList>
    </citation>
    <scope>NUCLEOTIDE SEQUENCE [LARGE SCALE GENOMIC DNA]</scope>
    <source>
        <strain evidence="2">W744_W776</strain>
    </source>
</reference>
<gene>
    <name evidence="2" type="ORF">JTE90_027715</name>
</gene>